<dbReference type="Proteomes" id="UP001209885">
    <property type="component" value="Unassembled WGS sequence"/>
</dbReference>
<protein>
    <submittedName>
        <fullName evidence="1">Uncharacterized protein</fullName>
    </submittedName>
</protein>
<accession>A0ABT3RP46</accession>
<evidence type="ECO:0000313" key="2">
    <source>
        <dbReference type="Proteomes" id="UP001209885"/>
    </source>
</evidence>
<proteinExistence type="predicted"/>
<reference evidence="1 2" key="1">
    <citation type="submission" date="2022-11" db="EMBL/GenBank/DDBJ databases">
        <title>The characterization of three novel Bacteroidetes species and genomic analysis of their roles in tidal elemental geochemical cycles.</title>
        <authorList>
            <person name="Ma K."/>
        </authorList>
    </citation>
    <scope>NUCLEOTIDE SEQUENCE [LARGE SCALE GENOMIC DNA]</scope>
    <source>
        <strain evidence="1 2">M17</strain>
    </source>
</reference>
<keyword evidence="2" id="KW-1185">Reference proteome</keyword>
<name>A0ABT3RP46_9BACT</name>
<dbReference type="EMBL" id="JAPFQN010000004">
    <property type="protein sequence ID" value="MCX2743585.1"/>
    <property type="molecule type" value="Genomic_DNA"/>
</dbReference>
<sequence length="44" mass="5482">MRENLNDPIDQGQRVKLHYKEKYVRFFWQGDTKYFVYEVEPVSK</sequence>
<gene>
    <name evidence="1" type="ORF">OO013_06900</name>
</gene>
<evidence type="ECO:0000313" key="1">
    <source>
        <dbReference type="EMBL" id="MCX2743585.1"/>
    </source>
</evidence>
<dbReference type="RefSeq" id="WP_266055970.1">
    <property type="nucleotide sequence ID" value="NZ_JAPFQN010000004.1"/>
</dbReference>
<comment type="caution">
    <text evidence="1">The sequence shown here is derived from an EMBL/GenBank/DDBJ whole genome shotgun (WGS) entry which is preliminary data.</text>
</comment>
<organism evidence="1 2">
    <name type="scientific">Mangrovivirga halotolerans</name>
    <dbReference type="NCBI Taxonomy" id="2993936"/>
    <lineage>
        <taxon>Bacteria</taxon>
        <taxon>Pseudomonadati</taxon>
        <taxon>Bacteroidota</taxon>
        <taxon>Cytophagia</taxon>
        <taxon>Cytophagales</taxon>
        <taxon>Mangrovivirgaceae</taxon>
        <taxon>Mangrovivirga</taxon>
    </lineage>
</organism>